<dbReference type="EMBL" id="JAMXFF010000040">
    <property type="protein sequence ID" value="MCT7968940.1"/>
    <property type="molecule type" value="Genomic_DNA"/>
</dbReference>
<feature type="region of interest" description="Disordered" evidence="1">
    <location>
        <begin position="53"/>
        <end position="79"/>
    </location>
</feature>
<accession>A0ABT2MY87</accession>
<organism evidence="2 3">
    <name type="scientific">Laspinema palackyanum D2a</name>
    <dbReference type="NCBI Taxonomy" id="2953684"/>
    <lineage>
        <taxon>Bacteria</taxon>
        <taxon>Bacillati</taxon>
        <taxon>Cyanobacteriota</taxon>
        <taxon>Cyanophyceae</taxon>
        <taxon>Oscillatoriophycideae</taxon>
        <taxon>Oscillatoriales</taxon>
        <taxon>Laspinemataceae</taxon>
        <taxon>Laspinema</taxon>
        <taxon>Laspinema palackyanum</taxon>
    </lineage>
</organism>
<sequence length="79" mass="8540">MGFCHRQAIATLSKLSALIVIGDVRPQGNRIHSSFFPAGDSRDKSAGVFRDRSLGSERTQSSFHPAAIGAHPFSDRLSN</sequence>
<gene>
    <name evidence="2" type="ORF">NG799_21755</name>
</gene>
<reference evidence="2 3" key="1">
    <citation type="journal article" date="2022" name="Front. Microbiol.">
        <title>High genomic differentiation and limited gene flow indicate recent cryptic speciation within the genus Laspinema (cyanobacteria).</title>
        <authorList>
            <person name="Stanojkovic A."/>
            <person name="Skoupy S."/>
            <person name="Skaloud P."/>
            <person name="Dvorak P."/>
        </authorList>
    </citation>
    <scope>NUCLEOTIDE SEQUENCE [LARGE SCALE GENOMIC DNA]</scope>
    <source>
        <strain evidence="2 3">D2a</strain>
    </source>
</reference>
<comment type="caution">
    <text evidence="2">The sequence shown here is derived from an EMBL/GenBank/DDBJ whole genome shotgun (WGS) entry which is preliminary data.</text>
</comment>
<dbReference type="Proteomes" id="UP001525890">
    <property type="component" value="Unassembled WGS sequence"/>
</dbReference>
<evidence type="ECO:0000256" key="1">
    <source>
        <dbReference type="SAM" id="MobiDB-lite"/>
    </source>
</evidence>
<proteinExistence type="predicted"/>
<evidence type="ECO:0000313" key="2">
    <source>
        <dbReference type="EMBL" id="MCT7968940.1"/>
    </source>
</evidence>
<protein>
    <submittedName>
        <fullName evidence="2">Uncharacterized protein</fullName>
    </submittedName>
</protein>
<name>A0ABT2MY87_9CYAN</name>
<dbReference type="RefSeq" id="WP_368008420.1">
    <property type="nucleotide sequence ID" value="NZ_JAMXFF010000040.1"/>
</dbReference>
<evidence type="ECO:0000313" key="3">
    <source>
        <dbReference type="Proteomes" id="UP001525890"/>
    </source>
</evidence>
<keyword evidence="3" id="KW-1185">Reference proteome</keyword>